<dbReference type="GO" id="GO:0031564">
    <property type="term" value="P:transcription antitermination"/>
    <property type="evidence" value="ECO:0007669"/>
    <property type="project" value="InterPro"/>
</dbReference>
<feature type="non-terminal residue" evidence="3">
    <location>
        <position position="141"/>
    </location>
</feature>
<dbReference type="InterPro" id="IPR036555">
    <property type="entry name" value="NusA_N_sf"/>
</dbReference>
<dbReference type="InterPro" id="IPR030842">
    <property type="entry name" value="TF_NusA_bacterial"/>
</dbReference>
<dbReference type="PANTHER" id="PTHR22648:SF0">
    <property type="entry name" value="TRANSCRIPTION TERMINATION_ANTITERMINATION PROTEIN NUSA"/>
    <property type="match status" value="1"/>
</dbReference>
<sequence>MAKQKIKVIREEMLQVANNVAQEKNINQDDVFMAMEQALEKSARVKYGMERDIRVNINRDTGDIKLESYLKIVNYYSDDEQAREILLEDAVKLKKDAKIDEFIVKELPPIELGRVAAQNAKGVIIQKVREADKSKQYEEYK</sequence>
<dbReference type="SUPFAM" id="SSF69705">
    <property type="entry name" value="Transcription factor NusA, N-terminal domain"/>
    <property type="match status" value="1"/>
</dbReference>
<reference evidence="3" key="1">
    <citation type="submission" date="2018-05" db="EMBL/GenBank/DDBJ databases">
        <authorList>
            <person name="Lanie J.A."/>
            <person name="Ng W.-L."/>
            <person name="Kazmierczak K.M."/>
            <person name="Andrzejewski T.M."/>
            <person name="Davidsen T.M."/>
            <person name="Wayne K.J."/>
            <person name="Tettelin H."/>
            <person name="Glass J.I."/>
            <person name="Rusch D."/>
            <person name="Podicherti R."/>
            <person name="Tsui H.-C.T."/>
            <person name="Winkler M.E."/>
        </authorList>
    </citation>
    <scope>NUCLEOTIDE SEQUENCE</scope>
</reference>
<feature type="domain" description="Transcription factor NusA N-terminal" evidence="2">
    <location>
        <begin position="12"/>
        <end position="133"/>
    </location>
</feature>
<gene>
    <name evidence="3" type="ORF">METZ01_LOCUS450638</name>
</gene>
<dbReference type="InterPro" id="IPR013735">
    <property type="entry name" value="TF_NusA_N"/>
</dbReference>
<evidence type="ECO:0000259" key="2">
    <source>
        <dbReference type="Pfam" id="PF08529"/>
    </source>
</evidence>
<keyword evidence="1" id="KW-0694">RNA-binding</keyword>
<evidence type="ECO:0000313" key="3">
    <source>
        <dbReference type="EMBL" id="SVD97784.1"/>
    </source>
</evidence>
<dbReference type="GO" id="GO:0005829">
    <property type="term" value="C:cytosol"/>
    <property type="evidence" value="ECO:0007669"/>
    <property type="project" value="TreeGrafter"/>
</dbReference>
<dbReference type="GO" id="GO:0006353">
    <property type="term" value="P:DNA-templated transcription termination"/>
    <property type="evidence" value="ECO:0007669"/>
    <property type="project" value="InterPro"/>
</dbReference>
<name>A0A382ZQL4_9ZZZZ</name>
<dbReference type="GO" id="GO:0003700">
    <property type="term" value="F:DNA-binding transcription factor activity"/>
    <property type="evidence" value="ECO:0007669"/>
    <property type="project" value="InterPro"/>
</dbReference>
<dbReference type="AlphaFoldDB" id="A0A382ZQL4"/>
<dbReference type="EMBL" id="UINC01185865">
    <property type="protein sequence ID" value="SVD97784.1"/>
    <property type="molecule type" value="Genomic_DNA"/>
</dbReference>
<organism evidence="3">
    <name type="scientific">marine metagenome</name>
    <dbReference type="NCBI Taxonomy" id="408172"/>
    <lineage>
        <taxon>unclassified sequences</taxon>
        <taxon>metagenomes</taxon>
        <taxon>ecological metagenomes</taxon>
    </lineage>
</organism>
<dbReference type="PANTHER" id="PTHR22648">
    <property type="entry name" value="TRANSCRIPTION TERMINATION FACTOR NUSA"/>
    <property type="match status" value="1"/>
</dbReference>
<dbReference type="Gene3D" id="3.30.1480.10">
    <property type="entry name" value="NusA, N-terminal domain"/>
    <property type="match status" value="1"/>
</dbReference>
<accession>A0A382ZQL4</accession>
<dbReference type="Pfam" id="PF08529">
    <property type="entry name" value="NusA_N"/>
    <property type="match status" value="1"/>
</dbReference>
<protein>
    <recommendedName>
        <fullName evidence="2">Transcription factor NusA N-terminal domain-containing protein</fullName>
    </recommendedName>
</protein>
<evidence type="ECO:0000256" key="1">
    <source>
        <dbReference type="ARBA" id="ARBA00022884"/>
    </source>
</evidence>
<dbReference type="GO" id="GO:0003723">
    <property type="term" value="F:RNA binding"/>
    <property type="evidence" value="ECO:0007669"/>
    <property type="project" value="UniProtKB-KW"/>
</dbReference>
<proteinExistence type="predicted"/>